<evidence type="ECO:0000256" key="1">
    <source>
        <dbReference type="SAM" id="Phobius"/>
    </source>
</evidence>
<evidence type="ECO:0008006" key="4">
    <source>
        <dbReference type="Google" id="ProtNLM"/>
    </source>
</evidence>
<keyword evidence="1" id="KW-1133">Transmembrane helix</keyword>
<dbReference type="OrthoDB" id="1049592at2"/>
<sequence>MKNYLKNWNFMRVLRLALGIIIIVQGIMANAWLLVGLGGLFSLMPLMNMGCCGVSGCNTPVPRSNKKTEDITYEEVR</sequence>
<proteinExistence type="predicted"/>
<evidence type="ECO:0000313" key="3">
    <source>
        <dbReference type="Proteomes" id="UP000325105"/>
    </source>
</evidence>
<dbReference type="AlphaFoldDB" id="A0A5S5D5P6"/>
<reference evidence="2 3" key="1">
    <citation type="submission" date="2019-07" db="EMBL/GenBank/DDBJ databases">
        <title>Genomic Encyclopedia of Archaeal and Bacterial Type Strains, Phase II (KMG-II): from individual species to whole genera.</title>
        <authorList>
            <person name="Goeker M."/>
        </authorList>
    </citation>
    <scope>NUCLEOTIDE SEQUENCE [LARGE SCALE GENOMIC DNA]</scope>
    <source>
        <strain evidence="2 3">DSM 18850</strain>
    </source>
</reference>
<feature type="transmembrane region" description="Helical" evidence="1">
    <location>
        <begin position="12"/>
        <end position="35"/>
    </location>
</feature>
<keyword evidence="1" id="KW-0472">Membrane</keyword>
<accession>A0A5S5D5P6</accession>
<comment type="caution">
    <text evidence="2">The sequence shown here is derived from an EMBL/GenBank/DDBJ whole genome shotgun (WGS) entry which is preliminary data.</text>
</comment>
<organism evidence="2 3">
    <name type="scientific">Sphingobacterium allocomposti</name>
    <dbReference type="NCBI Taxonomy" id="415956"/>
    <lineage>
        <taxon>Bacteria</taxon>
        <taxon>Pseudomonadati</taxon>
        <taxon>Bacteroidota</taxon>
        <taxon>Sphingobacteriia</taxon>
        <taxon>Sphingobacteriales</taxon>
        <taxon>Sphingobacteriaceae</taxon>
        <taxon>Sphingobacterium</taxon>
    </lineage>
</organism>
<dbReference type="Proteomes" id="UP000325105">
    <property type="component" value="Unassembled WGS sequence"/>
</dbReference>
<keyword evidence="3" id="KW-1185">Reference proteome</keyword>
<protein>
    <recommendedName>
        <fullName evidence="4">DUF2892 family protein</fullName>
    </recommendedName>
</protein>
<dbReference type="RefSeq" id="WP_148909605.1">
    <property type="nucleotide sequence ID" value="NZ_VNHX01000020.1"/>
</dbReference>
<name>A0A5S5D5P6_9SPHI</name>
<dbReference type="EMBL" id="VNHX01000020">
    <property type="protein sequence ID" value="TYP91320.1"/>
    <property type="molecule type" value="Genomic_DNA"/>
</dbReference>
<gene>
    <name evidence="2" type="ORF">BC792_12028</name>
</gene>
<keyword evidence="1" id="KW-0812">Transmembrane</keyword>
<evidence type="ECO:0000313" key="2">
    <source>
        <dbReference type="EMBL" id="TYP91320.1"/>
    </source>
</evidence>